<evidence type="ECO:0000313" key="1">
    <source>
        <dbReference type="EMBL" id="CAH3028969.1"/>
    </source>
</evidence>
<proteinExistence type="predicted"/>
<sequence length="340" mass="40079">MAVYFKFLEHLVQLSRKEYQQEVVAFNVDDMSAAGRAKVRHVGGWAVRKVLEKSRRYVRVNISSENSETMASVRRHHSICELIEESLVGSVAVLEEESQHKDTLQVTEARQYRERGLIHIGDAVYKFFMYLEKQRVHLLNDHMLRREGVNIVEEAHRKLIQDDEISLKWQQCFKSEDDLIRNILESVIERYLHMGTAQYLRDYRRSFQLKKSSELRKRVLQRQKKNQEKSDSVSFEDILKDRSEQKVSSHARLIHFIGKYNDDASVFARVYTRAQLLLLCEAYEVPVRRRDTKIELAKTLIEALKGTRSIPFTAPVDDREFQVVETVHDEEHGGLRMRFR</sequence>
<name>A0ABN8MGZ9_9CNID</name>
<dbReference type="EMBL" id="CALNXI010000544">
    <property type="protein sequence ID" value="CAH3028969.1"/>
    <property type="molecule type" value="Genomic_DNA"/>
</dbReference>
<gene>
    <name evidence="1" type="ORF">PEVE_00035265</name>
</gene>
<dbReference type="Proteomes" id="UP001159427">
    <property type="component" value="Unassembled WGS sequence"/>
</dbReference>
<comment type="caution">
    <text evidence="1">The sequence shown here is derived from an EMBL/GenBank/DDBJ whole genome shotgun (WGS) entry which is preliminary data.</text>
</comment>
<organism evidence="1 2">
    <name type="scientific">Porites evermanni</name>
    <dbReference type="NCBI Taxonomy" id="104178"/>
    <lineage>
        <taxon>Eukaryota</taxon>
        <taxon>Metazoa</taxon>
        <taxon>Cnidaria</taxon>
        <taxon>Anthozoa</taxon>
        <taxon>Hexacorallia</taxon>
        <taxon>Scleractinia</taxon>
        <taxon>Fungiina</taxon>
        <taxon>Poritidae</taxon>
        <taxon>Porites</taxon>
    </lineage>
</organism>
<reference evidence="1 2" key="1">
    <citation type="submission" date="2022-05" db="EMBL/GenBank/DDBJ databases">
        <authorList>
            <consortium name="Genoscope - CEA"/>
            <person name="William W."/>
        </authorList>
    </citation>
    <scope>NUCLEOTIDE SEQUENCE [LARGE SCALE GENOMIC DNA]</scope>
</reference>
<feature type="non-terminal residue" evidence="1">
    <location>
        <position position="340"/>
    </location>
</feature>
<evidence type="ECO:0000313" key="2">
    <source>
        <dbReference type="Proteomes" id="UP001159427"/>
    </source>
</evidence>
<accession>A0ABN8MGZ9</accession>
<keyword evidence="2" id="KW-1185">Reference proteome</keyword>
<protein>
    <submittedName>
        <fullName evidence="1">Uncharacterized protein</fullName>
    </submittedName>
</protein>